<evidence type="ECO:0000256" key="1">
    <source>
        <dbReference type="ARBA" id="ARBA00002274"/>
    </source>
</evidence>
<keyword evidence="15" id="KW-1185">Reference proteome</keyword>
<proteinExistence type="inferred from homology"/>
<comment type="catalytic activity">
    <reaction evidence="13">
        <text>a lipid A disaccharide + ATP = a lipid IVA + ADP + H(+)</text>
        <dbReference type="Rhea" id="RHEA:67840"/>
        <dbReference type="ChEBI" id="CHEBI:15378"/>
        <dbReference type="ChEBI" id="CHEBI:30616"/>
        <dbReference type="ChEBI" id="CHEBI:176343"/>
        <dbReference type="ChEBI" id="CHEBI:176425"/>
        <dbReference type="ChEBI" id="CHEBI:456216"/>
        <dbReference type="EC" id="2.7.1.130"/>
    </reaction>
</comment>
<comment type="pathway">
    <text evidence="2 13">Glycolipid biosynthesis; lipid IV(A) biosynthesis; lipid IV(A) from (3R)-3-hydroxytetradecanoyl-[acyl-carrier-protein] and UDP-N-acetyl-alpha-D-glucosamine: step 6/6.</text>
</comment>
<evidence type="ECO:0000256" key="11">
    <source>
        <dbReference type="ARBA" id="ARBA00023098"/>
    </source>
</evidence>
<dbReference type="OrthoDB" id="9766423at2"/>
<dbReference type="UniPathway" id="UPA00359">
    <property type="reaction ID" value="UER00482"/>
</dbReference>
<organism evidence="14 15">
    <name type="scientific">Candidatus Cardinium hertigii</name>
    <dbReference type="NCBI Taxonomy" id="247481"/>
    <lineage>
        <taxon>Bacteria</taxon>
        <taxon>Pseudomonadati</taxon>
        <taxon>Bacteroidota</taxon>
        <taxon>Cytophagia</taxon>
        <taxon>Cytophagales</taxon>
        <taxon>Amoebophilaceae</taxon>
        <taxon>Candidatus Cardinium</taxon>
    </lineage>
</organism>
<dbReference type="GO" id="GO:0009029">
    <property type="term" value="F:lipid-A 4'-kinase activity"/>
    <property type="evidence" value="ECO:0007669"/>
    <property type="project" value="UniProtKB-UniRule"/>
</dbReference>
<evidence type="ECO:0000256" key="8">
    <source>
        <dbReference type="ARBA" id="ARBA00022741"/>
    </source>
</evidence>
<evidence type="ECO:0000256" key="3">
    <source>
        <dbReference type="ARBA" id="ARBA00012071"/>
    </source>
</evidence>
<comment type="function">
    <text evidence="1 13">Transfers the gamma-phosphate of ATP to the 4'-position of a tetraacyldisaccharide 1-phosphate intermediate (termed DS-1-P) to form tetraacyldisaccharide 1,4'-bis-phosphate (lipid IVA).</text>
</comment>
<keyword evidence="9 13" id="KW-0418">Kinase</keyword>
<dbReference type="InterPro" id="IPR027417">
    <property type="entry name" value="P-loop_NTPase"/>
</dbReference>
<evidence type="ECO:0000256" key="10">
    <source>
        <dbReference type="ARBA" id="ARBA00022840"/>
    </source>
</evidence>
<dbReference type="HAMAP" id="MF_00409">
    <property type="entry name" value="LpxK"/>
    <property type="match status" value="1"/>
</dbReference>
<dbReference type="PANTHER" id="PTHR42724:SF1">
    <property type="entry name" value="TETRAACYLDISACCHARIDE 4'-KINASE, MITOCHONDRIAL-RELATED"/>
    <property type="match status" value="1"/>
</dbReference>
<keyword evidence="11 13" id="KW-0443">Lipid metabolism</keyword>
<dbReference type="RefSeq" id="WP_123663130.1">
    <property type="nucleotide sequence ID" value="NZ_RARA01000025.1"/>
</dbReference>
<gene>
    <name evidence="13 14" type="primary">lpxK</name>
    <name evidence="14" type="ORF">EDM02_03620</name>
</gene>
<dbReference type="EMBL" id="RARA01000025">
    <property type="protein sequence ID" value="ROT47219.1"/>
    <property type="molecule type" value="Genomic_DNA"/>
</dbReference>
<dbReference type="PANTHER" id="PTHR42724">
    <property type="entry name" value="TETRAACYLDISACCHARIDE 4'-KINASE"/>
    <property type="match status" value="1"/>
</dbReference>
<sequence>MVLLLLQILRCCYGMVVTLRIFLYKKKIKSSVSYKNPKLISVGNLSLGGTGKTPLVIYLTKLLSNEKVVAVLSRGYKRTSTGFKVISVLESALTAGDEPYLLYKKFKYNPNVIITVCENRKEGITKIMEHRPDVEIILLDDAFQQLSITPILSILLTTFNEPFFKEHLLPLGRLREPRAGIARADIILVTKSPPCPTEAQITEIKEGIQKYQPNVREVPLFFTHIIYHDPIAMWHTKPCKLPCSIVLVTGIAYPLPLREYLETKGHSITHLAFPDHHGFNYNDIIKITRAFYAGKDPYKAIVTTEKDSVRFIDPCWEKLLSPFPMFYIPIEVGFTQEAQATFDAKIMDILHF</sequence>
<evidence type="ECO:0000256" key="9">
    <source>
        <dbReference type="ARBA" id="ARBA00022777"/>
    </source>
</evidence>
<evidence type="ECO:0000313" key="15">
    <source>
        <dbReference type="Proteomes" id="UP000270927"/>
    </source>
</evidence>
<dbReference type="NCBIfam" id="TIGR00682">
    <property type="entry name" value="lpxK"/>
    <property type="match status" value="1"/>
</dbReference>
<evidence type="ECO:0000313" key="14">
    <source>
        <dbReference type="EMBL" id="ROT47219.1"/>
    </source>
</evidence>
<dbReference type="SUPFAM" id="SSF52540">
    <property type="entry name" value="P-loop containing nucleoside triphosphate hydrolases"/>
    <property type="match status" value="1"/>
</dbReference>
<name>A0A3N2QC24_9BACT</name>
<dbReference type="GO" id="GO:0005524">
    <property type="term" value="F:ATP binding"/>
    <property type="evidence" value="ECO:0007669"/>
    <property type="project" value="UniProtKB-UniRule"/>
</dbReference>
<dbReference type="Proteomes" id="UP000270927">
    <property type="component" value="Unassembled WGS sequence"/>
</dbReference>
<comment type="similarity">
    <text evidence="13">Belongs to the LpxK family.</text>
</comment>
<keyword evidence="10 13" id="KW-0067">ATP-binding</keyword>
<comment type="caution">
    <text evidence="14">The sequence shown here is derived from an EMBL/GenBank/DDBJ whole genome shotgun (WGS) entry which is preliminary data.</text>
</comment>
<dbReference type="Pfam" id="PF02606">
    <property type="entry name" value="LpxK"/>
    <property type="match status" value="1"/>
</dbReference>
<keyword evidence="8 13" id="KW-0547">Nucleotide-binding</keyword>
<evidence type="ECO:0000256" key="13">
    <source>
        <dbReference type="HAMAP-Rule" id="MF_00409"/>
    </source>
</evidence>
<feature type="binding site" evidence="13">
    <location>
        <begin position="46"/>
        <end position="53"/>
    </location>
    <ligand>
        <name>ATP</name>
        <dbReference type="ChEBI" id="CHEBI:30616"/>
    </ligand>
</feature>
<evidence type="ECO:0000256" key="12">
    <source>
        <dbReference type="ARBA" id="ARBA00029757"/>
    </source>
</evidence>
<evidence type="ECO:0000256" key="5">
    <source>
        <dbReference type="ARBA" id="ARBA00022516"/>
    </source>
</evidence>
<dbReference type="EC" id="2.7.1.130" evidence="3 13"/>
<protein>
    <recommendedName>
        <fullName evidence="4 13">Tetraacyldisaccharide 4'-kinase</fullName>
        <ecNumber evidence="3 13">2.7.1.130</ecNumber>
    </recommendedName>
    <alternativeName>
        <fullName evidence="12 13">Lipid A 4'-kinase</fullName>
    </alternativeName>
</protein>
<accession>A0A3N2QC24</accession>
<evidence type="ECO:0000256" key="4">
    <source>
        <dbReference type="ARBA" id="ARBA00016436"/>
    </source>
</evidence>
<dbReference type="InterPro" id="IPR003758">
    <property type="entry name" value="LpxK"/>
</dbReference>
<keyword evidence="7 13" id="KW-0808">Transferase</keyword>
<reference evidence="14 15" key="1">
    <citation type="submission" date="2018-09" db="EMBL/GenBank/DDBJ databases">
        <title>Comparative Genomics of Wolbachia-Cardinium Dual Endosymbiosis in a Plant-Parasitic Nematode.</title>
        <authorList>
            <person name="Brown A.M.V."/>
            <person name="Wasala S.K."/>
            <person name="Howe D.K."/>
            <person name="Peetz A.B."/>
            <person name="Zasada I.A."/>
            <person name="Denver D.R."/>
        </authorList>
    </citation>
    <scope>NUCLEOTIDE SEQUENCE [LARGE SCALE GENOMIC DNA]</scope>
    <source>
        <strain evidence="14 15">Pp_1</strain>
    </source>
</reference>
<evidence type="ECO:0000256" key="6">
    <source>
        <dbReference type="ARBA" id="ARBA00022556"/>
    </source>
</evidence>
<evidence type="ECO:0000256" key="2">
    <source>
        <dbReference type="ARBA" id="ARBA00004870"/>
    </source>
</evidence>
<dbReference type="GO" id="GO:0009244">
    <property type="term" value="P:lipopolysaccharide core region biosynthetic process"/>
    <property type="evidence" value="ECO:0007669"/>
    <property type="project" value="TreeGrafter"/>
</dbReference>
<dbReference type="GO" id="GO:0009245">
    <property type="term" value="P:lipid A biosynthetic process"/>
    <property type="evidence" value="ECO:0007669"/>
    <property type="project" value="UniProtKB-UniRule"/>
</dbReference>
<dbReference type="AlphaFoldDB" id="A0A3N2QC24"/>
<keyword evidence="5 13" id="KW-0444">Lipid biosynthesis</keyword>
<evidence type="ECO:0000256" key="7">
    <source>
        <dbReference type="ARBA" id="ARBA00022679"/>
    </source>
</evidence>
<keyword evidence="6 13" id="KW-0441">Lipid A biosynthesis</keyword>
<dbReference type="GO" id="GO:0005886">
    <property type="term" value="C:plasma membrane"/>
    <property type="evidence" value="ECO:0007669"/>
    <property type="project" value="TreeGrafter"/>
</dbReference>